<dbReference type="InterPro" id="IPR027417">
    <property type="entry name" value="P-loop_NTPase"/>
</dbReference>
<dbReference type="PANTHER" id="PTHR42939:SF1">
    <property type="entry name" value="ABC TRANSPORTER ATP-BINDING PROTEIN ALBC-RELATED"/>
    <property type="match status" value="1"/>
</dbReference>
<evidence type="ECO:0000256" key="1">
    <source>
        <dbReference type="ARBA" id="ARBA00022448"/>
    </source>
</evidence>
<dbReference type="Gene3D" id="3.40.50.300">
    <property type="entry name" value="P-loop containing nucleotide triphosphate hydrolases"/>
    <property type="match status" value="1"/>
</dbReference>
<accession>A0A9D2GTY5</accession>
<dbReference type="GO" id="GO:0016887">
    <property type="term" value="F:ATP hydrolysis activity"/>
    <property type="evidence" value="ECO:0007669"/>
    <property type="project" value="InterPro"/>
</dbReference>
<dbReference type="Pfam" id="PF00005">
    <property type="entry name" value="ABC_tran"/>
    <property type="match status" value="1"/>
</dbReference>
<proteinExistence type="predicted"/>
<feature type="domain" description="ABC transporter" evidence="4">
    <location>
        <begin position="10"/>
        <end position="238"/>
    </location>
</feature>
<name>A0A9D2GTY5_9BACT</name>
<dbReference type="PANTHER" id="PTHR42939">
    <property type="entry name" value="ABC TRANSPORTER ATP-BINDING PROTEIN ALBC-RELATED"/>
    <property type="match status" value="1"/>
</dbReference>
<dbReference type="EMBL" id="DXAQ01000026">
    <property type="protein sequence ID" value="HIZ88660.1"/>
    <property type="molecule type" value="Genomic_DNA"/>
</dbReference>
<gene>
    <name evidence="5" type="ORF">H9804_01845</name>
</gene>
<evidence type="ECO:0000256" key="2">
    <source>
        <dbReference type="ARBA" id="ARBA00022741"/>
    </source>
</evidence>
<evidence type="ECO:0000313" key="5">
    <source>
        <dbReference type="EMBL" id="HIZ88660.1"/>
    </source>
</evidence>
<evidence type="ECO:0000256" key="3">
    <source>
        <dbReference type="ARBA" id="ARBA00022840"/>
    </source>
</evidence>
<comment type="caution">
    <text evidence="5">The sequence shown here is derived from an EMBL/GenBank/DDBJ whole genome shotgun (WGS) entry which is preliminary data.</text>
</comment>
<keyword evidence="1" id="KW-0813">Transport</keyword>
<keyword evidence="2" id="KW-0547">Nucleotide-binding</keyword>
<dbReference type="GO" id="GO:0005524">
    <property type="term" value="F:ATP binding"/>
    <property type="evidence" value="ECO:0007669"/>
    <property type="project" value="UniProtKB-KW"/>
</dbReference>
<dbReference type="InterPro" id="IPR003593">
    <property type="entry name" value="AAA+_ATPase"/>
</dbReference>
<keyword evidence="3 5" id="KW-0067">ATP-binding</keyword>
<evidence type="ECO:0000313" key="6">
    <source>
        <dbReference type="Proteomes" id="UP000824176"/>
    </source>
</evidence>
<dbReference type="PROSITE" id="PS50893">
    <property type="entry name" value="ABC_TRANSPORTER_2"/>
    <property type="match status" value="1"/>
</dbReference>
<dbReference type="InterPro" id="IPR003439">
    <property type="entry name" value="ABC_transporter-like_ATP-bd"/>
</dbReference>
<dbReference type="InterPro" id="IPR051782">
    <property type="entry name" value="ABC_Transporter_VariousFunc"/>
</dbReference>
<protein>
    <submittedName>
        <fullName evidence="5">ABC transporter ATP-binding protein</fullName>
    </submittedName>
</protein>
<dbReference type="CDD" id="cd03230">
    <property type="entry name" value="ABC_DR_subfamily_A"/>
    <property type="match status" value="1"/>
</dbReference>
<dbReference type="Proteomes" id="UP000824176">
    <property type="component" value="Unassembled WGS sequence"/>
</dbReference>
<dbReference type="SUPFAM" id="SSF52540">
    <property type="entry name" value="P-loop containing nucleoside triphosphate hydrolases"/>
    <property type="match status" value="1"/>
</dbReference>
<reference evidence="5" key="2">
    <citation type="submission" date="2021-04" db="EMBL/GenBank/DDBJ databases">
        <authorList>
            <person name="Gilroy R."/>
        </authorList>
    </citation>
    <scope>NUCLEOTIDE SEQUENCE</scope>
    <source>
        <strain evidence="5">ChiW4-1371</strain>
    </source>
</reference>
<evidence type="ECO:0000259" key="4">
    <source>
        <dbReference type="PROSITE" id="PS50893"/>
    </source>
</evidence>
<dbReference type="SMART" id="SM00382">
    <property type="entry name" value="AAA"/>
    <property type="match status" value="1"/>
</dbReference>
<dbReference type="AlphaFoldDB" id="A0A9D2GTY5"/>
<organism evidence="5 6">
    <name type="scientific">Candidatus Mucispirillum faecigallinarum</name>
    <dbReference type="NCBI Taxonomy" id="2838699"/>
    <lineage>
        <taxon>Bacteria</taxon>
        <taxon>Pseudomonadati</taxon>
        <taxon>Deferribacterota</taxon>
        <taxon>Deferribacteres</taxon>
        <taxon>Deferribacterales</taxon>
        <taxon>Mucispirillaceae</taxon>
        <taxon>Mucispirillum</taxon>
    </lineage>
</organism>
<reference evidence="5" key="1">
    <citation type="journal article" date="2021" name="PeerJ">
        <title>Extensive microbial diversity within the chicken gut microbiome revealed by metagenomics and culture.</title>
        <authorList>
            <person name="Gilroy R."/>
            <person name="Ravi A."/>
            <person name="Getino M."/>
            <person name="Pursley I."/>
            <person name="Horton D.L."/>
            <person name="Alikhan N.F."/>
            <person name="Baker D."/>
            <person name="Gharbi K."/>
            <person name="Hall N."/>
            <person name="Watson M."/>
            <person name="Adriaenssens E.M."/>
            <person name="Foster-Nyarko E."/>
            <person name="Jarju S."/>
            <person name="Secka A."/>
            <person name="Antonio M."/>
            <person name="Oren A."/>
            <person name="Chaudhuri R.R."/>
            <person name="La Ragione R."/>
            <person name="Hildebrand F."/>
            <person name="Pallen M.J."/>
        </authorList>
    </citation>
    <scope>NUCLEOTIDE SEQUENCE</scope>
    <source>
        <strain evidence="5">ChiW4-1371</strain>
    </source>
</reference>
<sequence>MAEEIGKSLISLKKAGKIYGSVTALRKIDLDIYKGQSVTIFGSNGAGKSTLLKILSMQTRLSSGSLLYNGVESKKLADVYRANFGVISHQPFVYENLSAMENLEFYGSLYNVKNVKERAESLLKQLDLYARRNDAVRTYSRGMLQRISIARALIHSPEIIFLDEPYTGLDSLAGNRLSNLLKEQLSSNKTIVMVTHDIHTGLDLASQVIIMKSGNIIFNKPKSEIDESSFEKLYLELTDV</sequence>